<feature type="chain" id="PRO_5010874129" evidence="1">
    <location>
        <begin position="19"/>
        <end position="38"/>
    </location>
</feature>
<name>A0A1X6NUT2_PORUM</name>
<accession>A0A1X6NUT2</accession>
<keyword evidence="3" id="KW-1185">Reference proteome</keyword>
<dbReference type="AlphaFoldDB" id="A0A1X6NUT2"/>
<proteinExistence type="predicted"/>
<keyword evidence="1" id="KW-0732">Signal</keyword>
<evidence type="ECO:0000313" key="3">
    <source>
        <dbReference type="Proteomes" id="UP000218209"/>
    </source>
</evidence>
<reference evidence="2 3" key="1">
    <citation type="submission" date="2017-03" db="EMBL/GenBank/DDBJ databases">
        <title>WGS assembly of Porphyra umbilicalis.</title>
        <authorList>
            <person name="Brawley S.H."/>
            <person name="Blouin N.A."/>
            <person name="Ficko-Blean E."/>
            <person name="Wheeler G.L."/>
            <person name="Lohr M."/>
            <person name="Goodson H.V."/>
            <person name="Jenkins J.W."/>
            <person name="Blaby-Haas C.E."/>
            <person name="Helliwell K.E."/>
            <person name="Chan C."/>
            <person name="Marriage T."/>
            <person name="Bhattacharya D."/>
            <person name="Klein A.S."/>
            <person name="Badis Y."/>
            <person name="Brodie J."/>
            <person name="Cao Y."/>
            <person name="Collen J."/>
            <person name="Dittami S.M."/>
            <person name="Gachon C.M."/>
            <person name="Green B.R."/>
            <person name="Karpowicz S."/>
            <person name="Kim J.W."/>
            <person name="Kudahl U."/>
            <person name="Lin S."/>
            <person name="Michel G."/>
            <person name="Mittag M."/>
            <person name="Olson B.J."/>
            <person name="Pangilinan J."/>
            <person name="Peng Y."/>
            <person name="Qiu H."/>
            <person name="Shu S."/>
            <person name="Singer J.T."/>
            <person name="Smith A.G."/>
            <person name="Sprecher B.N."/>
            <person name="Wagner V."/>
            <person name="Wang W."/>
            <person name="Wang Z.-Y."/>
            <person name="Yan J."/>
            <person name="Yarish C."/>
            <person name="Zoeuner-Riek S."/>
            <person name="Zhuang Y."/>
            <person name="Zou Y."/>
            <person name="Lindquist E.A."/>
            <person name="Grimwood J."/>
            <person name="Barry K."/>
            <person name="Rokhsar D.S."/>
            <person name="Schmutz J."/>
            <person name="Stiller J.W."/>
            <person name="Grossman A.R."/>
            <person name="Prochnik S.E."/>
        </authorList>
    </citation>
    <scope>NUCLEOTIDE SEQUENCE [LARGE SCALE GENOMIC DNA]</scope>
    <source>
        <strain evidence="2">4086291</strain>
    </source>
</reference>
<sequence>MWVWMVRHLSRSLCLVRGTTCRLAPPLVLLPPLVHGHL</sequence>
<gene>
    <name evidence="2" type="ORF">BU14_0442s0014</name>
</gene>
<feature type="signal peptide" evidence="1">
    <location>
        <begin position="1"/>
        <end position="18"/>
    </location>
</feature>
<organism evidence="2 3">
    <name type="scientific">Porphyra umbilicalis</name>
    <name type="common">Purple laver</name>
    <name type="synonym">Red alga</name>
    <dbReference type="NCBI Taxonomy" id="2786"/>
    <lineage>
        <taxon>Eukaryota</taxon>
        <taxon>Rhodophyta</taxon>
        <taxon>Bangiophyceae</taxon>
        <taxon>Bangiales</taxon>
        <taxon>Bangiaceae</taxon>
        <taxon>Porphyra</taxon>
    </lineage>
</organism>
<evidence type="ECO:0000256" key="1">
    <source>
        <dbReference type="SAM" id="SignalP"/>
    </source>
</evidence>
<dbReference type="Proteomes" id="UP000218209">
    <property type="component" value="Unassembled WGS sequence"/>
</dbReference>
<dbReference type="EMBL" id="KV919065">
    <property type="protein sequence ID" value="OSX72379.1"/>
    <property type="molecule type" value="Genomic_DNA"/>
</dbReference>
<protein>
    <submittedName>
        <fullName evidence="2">Uncharacterized protein</fullName>
    </submittedName>
</protein>
<evidence type="ECO:0000313" key="2">
    <source>
        <dbReference type="EMBL" id="OSX72379.1"/>
    </source>
</evidence>